<feature type="chain" id="PRO_5029015444" description="DUF11 domain-containing protein" evidence="2">
    <location>
        <begin position="21"/>
        <end position="202"/>
    </location>
</feature>
<dbReference type="Gene3D" id="2.60.40.10">
    <property type="entry name" value="Immunoglobulins"/>
    <property type="match status" value="1"/>
</dbReference>
<protein>
    <recommendedName>
        <fullName evidence="3">DUF11 domain-containing protein</fullName>
    </recommendedName>
</protein>
<name>A0A7H0HDH4_9BURK</name>
<keyword evidence="2" id="KW-0732">Signal</keyword>
<dbReference type="KEGG" id="amon:H9L24_16560"/>
<gene>
    <name evidence="4" type="ORF">H9L24_16560</name>
</gene>
<keyword evidence="1" id="KW-0472">Membrane</keyword>
<dbReference type="InterPro" id="IPR013783">
    <property type="entry name" value="Ig-like_fold"/>
</dbReference>
<evidence type="ECO:0000259" key="3">
    <source>
        <dbReference type="Pfam" id="PF01345"/>
    </source>
</evidence>
<feature type="transmembrane region" description="Helical" evidence="1">
    <location>
        <begin position="169"/>
        <end position="190"/>
    </location>
</feature>
<organism evidence="4 5">
    <name type="scientific">Paenacidovorax monticola</name>
    <dbReference type="NCBI Taxonomy" id="1926868"/>
    <lineage>
        <taxon>Bacteria</taxon>
        <taxon>Pseudomonadati</taxon>
        <taxon>Pseudomonadota</taxon>
        <taxon>Betaproteobacteria</taxon>
        <taxon>Burkholderiales</taxon>
        <taxon>Comamonadaceae</taxon>
        <taxon>Paenacidovorax</taxon>
    </lineage>
</organism>
<dbReference type="EMBL" id="CP060790">
    <property type="protein sequence ID" value="QNP58590.1"/>
    <property type="molecule type" value="Genomic_DNA"/>
</dbReference>
<evidence type="ECO:0000313" key="5">
    <source>
        <dbReference type="Proteomes" id="UP000516057"/>
    </source>
</evidence>
<dbReference type="Proteomes" id="UP000516057">
    <property type="component" value="Chromosome"/>
</dbReference>
<feature type="signal peptide" evidence="2">
    <location>
        <begin position="1"/>
        <end position="20"/>
    </location>
</feature>
<sequence>MPTRLLFALCAWIFTGAALAQPSPTTDYSVTITDAPDPITTGATLTYAYTVENLGPSSGMDMAVELALPPAVGFVSLAEPPGAPYPFTCTTPAVGASGVVRCAATGFWMYSPRTFTVEVKVLATSGTITSTATVMPTNMTFSDPDLANNTAVAITAIRPSAPVARAVPAMSLGALAALAASCALLGVVLLQCHRDATGPDQG</sequence>
<dbReference type="AlphaFoldDB" id="A0A7H0HDH4"/>
<keyword evidence="1" id="KW-1133">Transmembrane helix</keyword>
<dbReference type="InterPro" id="IPR001434">
    <property type="entry name" value="OmcB-like_DUF11"/>
</dbReference>
<accession>A0A7H0HDH4</accession>
<evidence type="ECO:0000256" key="2">
    <source>
        <dbReference type="SAM" id="SignalP"/>
    </source>
</evidence>
<evidence type="ECO:0000256" key="1">
    <source>
        <dbReference type="SAM" id="Phobius"/>
    </source>
</evidence>
<proteinExistence type="predicted"/>
<dbReference type="RefSeq" id="WP_187735577.1">
    <property type="nucleotide sequence ID" value="NZ_CP060790.1"/>
</dbReference>
<keyword evidence="5" id="KW-1185">Reference proteome</keyword>
<feature type="domain" description="DUF11" evidence="3">
    <location>
        <begin position="27"/>
        <end position="153"/>
    </location>
</feature>
<reference evidence="4 5" key="1">
    <citation type="submission" date="2020-08" db="EMBL/GenBank/DDBJ databases">
        <title>Genome sequence of Acidovorax monticola KACC 19171T.</title>
        <authorList>
            <person name="Hyun D.-W."/>
            <person name="Bae J.-W."/>
        </authorList>
    </citation>
    <scope>NUCLEOTIDE SEQUENCE [LARGE SCALE GENOMIC DNA]</scope>
    <source>
        <strain evidence="4 5">KACC 19171</strain>
    </source>
</reference>
<dbReference type="Pfam" id="PF01345">
    <property type="entry name" value="DUF11"/>
    <property type="match status" value="1"/>
</dbReference>
<evidence type="ECO:0000313" key="4">
    <source>
        <dbReference type="EMBL" id="QNP58590.1"/>
    </source>
</evidence>
<keyword evidence="1" id="KW-0812">Transmembrane</keyword>